<dbReference type="Pfam" id="PF00415">
    <property type="entry name" value="RCC1"/>
    <property type="match status" value="2"/>
</dbReference>
<evidence type="ECO:0000256" key="1">
    <source>
        <dbReference type="ARBA" id="ARBA00022737"/>
    </source>
</evidence>
<dbReference type="PROSITE" id="PS50012">
    <property type="entry name" value="RCC1_3"/>
    <property type="match status" value="3"/>
</dbReference>
<keyword evidence="3" id="KW-0472">Membrane</keyword>
<keyword evidence="3" id="KW-0812">Transmembrane</keyword>
<dbReference type="AlphaFoldDB" id="A0A815QW02"/>
<dbReference type="PANTHER" id="PTHR22870:SF408">
    <property type="entry name" value="OS09G0560450 PROTEIN"/>
    <property type="match status" value="1"/>
</dbReference>
<feature type="repeat" description="RCC1" evidence="2">
    <location>
        <begin position="104"/>
        <end position="154"/>
    </location>
</feature>
<dbReference type="EMBL" id="CAJNOE010002100">
    <property type="protein sequence ID" value="CAF1467689.1"/>
    <property type="molecule type" value="Genomic_DNA"/>
</dbReference>
<dbReference type="SUPFAM" id="SSF50985">
    <property type="entry name" value="RCC1/BLIP-II"/>
    <property type="match status" value="1"/>
</dbReference>
<comment type="caution">
    <text evidence="5">The sequence shown here is derived from an EMBL/GenBank/DDBJ whole genome shotgun (WGS) entry which is preliminary data.</text>
</comment>
<protein>
    <recommendedName>
        <fullName evidence="4">Alkylglycerol monooxygenase C-terminal domain-containing protein</fullName>
    </recommendedName>
</protein>
<name>A0A815QW02_9BILA</name>
<dbReference type="Gene3D" id="2.130.10.30">
    <property type="entry name" value="Regulator of chromosome condensation 1/beta-lactamase-inhibitor protein II"/>
    <property type="match status" value="1"/>
</dbReference>
<evidence type="ECO:0000313" key="6">
    <source>
        <dbReference type="Proteomes" id="UP000663860"/>
    </source>
</evidence>
<reference evidence="5" key="1">
    <citation type="submission" date="2021-02" db="EMBL/GenBank/DDBJ databases">
        <authorList>
            <person name="Nowell W R."/>
        </authorList>
    </citation>
    <scope>NUCLEOTIDE SEQUENCE</scope>
</reference>
<feature type="transmembrane region" description="Helical" evidence="3">
    <location>
        <begin position="327"/>
        <end position="347"/>
    </location>
</feature>
<evidence type="ECO:0000313" key="5">
    <source>
        <dbReference type="EMBL" id="CAF1467689.1"/>
    </source>
</evidence>
<dbReference type="PRINTS" id="PR00633">
    <property type="entry name" value="RCCNDNSATION"/>
</dbReference>
<dbReference type="InterPro" id="IPR056853">
    <property type="entry name" value="AGMP_C"/>
</dbReference>
<dbReference type="InterPro" id="IPR000408">
    <property type="entry name" value="Reg_chr_condens"/>
</dbReference>
<feature type="transmembrane region" description="Helical" evidence="3">
    <location>
        <begin position="238"/>
        <end position="257"/>
    </location>
</feature>
<dbReference type="InterPro" id="IPR051210">
    <property type="entry name" value="Ub_ligase/GEF_domain"/>
</dbReference>
<dbReference type="Proteomes" id="UP000663860">
    <property type="component" value="Unassembled WGS sequence"/>
</dbReference>
<keyword evidence="3" id="KW-1133">Transmembrane helix</keyword>
<keyword evidence="1" id="KW-0677">Repeat</keyword>
<sequence length="349" mass="39209">MLGWGINAHGQLGLGPSAPTSFIPTPQRIPFFNDRTCVQVSCSLTHSVFLLADGSVYTAGNNEYLQLGREGRASVPEKVILPQNDDVVQVACGQHFSVCLTGNGKIVVWGSISGKVTNDDGLVYQKPEYLGGFSEKRMIQIAAGYTHILGLTDDGTVYATGVNAHGQLGLGHNNDCVRASPIFGYYQYMFEQFFKLEGWKNKLSLIWKGPSWQPGLPRLGDHQYPLVKYPVEFHDPNISMILSMYTFAHFLFVLVQYSAVLQDLNNCSVLVLLFYSIFMLFTLTTFGAIFDNRKHALRLERIRLVLMLLLSQPLILKKSFFLFQTHYIIQILLLVSFISTFFVFNPVEN</sequence>
<feature type="domain" description="Alkylglycerol monooxygenase C-terminal" evidence="4">
    <location>
        <begin position="242"/>
        <end position="323"/>
    </location>
</feature>
<proteinExistence type="predicted"/>
<feature type="repeat" description="RCC1" evidence="2">
    <location>
        <begin position="1"/>
        <end position="53"/>
    </location>
</feature>
<evidence type="ECO:0000256" key="2">
    <source>
        <dbReference type="PROSITE-ProRule" id="PRU00235"/>
    </source>
</evidence>
<feature type="transmembrane region" description="Helical" evidence="3">
    <location>
        <begin position="269"/>
        <end position="290"/>
    </location>
</feature>
<accession>A0A815QW02</accession>
<dbReference type="InterPro" id="IPR009091">
    <property type="entry name" value="RCC1/BLIP-II"/>
</dbReference>
<gene>
    <name evidence="5" type="ORF">IZO911_LOCUS43286</name>
</gene>
<evidence type="ECO:0000256" key="3">
    <source>
        <dbReference type="SAM" id="Phobius"/>
    </source>
</evidence>
<organism evidence="5 6">
    <name type="scientific">Adineta steineri</name>
    <dbReference type="NCBI Taxonomy" id="433720"/>
    <lineage>
        <taxon>Eukaryota</taxon>
        <taxon>Metazoa</taxon>
        <taxon>Spiralia</taxon>
        <taxon>Gnathifera</taxon>
        <taxon>Rotifera</taxon>
        <taxon>Eurotatoria</taxon>
        <taxon>Bdelloidea</taxon>
        <taxon>Adinetida</taxon>
        <taxon>Adinetidae</taxon>
        <taxon>Adineta</taxon>
    </lineage>
</organism>
<dbReference type="Pfam" id="PF24858">
    <property type="entry name" value="AGMP_C"/>
    <property type="match status" value="1"/>
</dbReference>
<dbReference type="Pfam" id="PF13540">
    <property type="entry name" value="RCC1_2"/>
    <property type="match status" value="1"/>
</dbReference>
<feature type="repeat" description="RCC1" evidence="2">
    <location>
        <begin position="54"/>
        <end position="103"/>
    </location>
</feature>
<dbReference type="PANTHER" id="PTHR22870">
    <property type="entry name" value="REGULATOR OF CHROMOSOME CONDENSATION"/>
    <property type="match status" value="1"/>
</dbReference>
<evidence type="ECO:0000259" key="4">
    <source>
        <dbReference type="Pfam" id="PF24858"/>
    </source>
</evidence>